<keyword evidence="9 10" id="KW-0472">Membrane</keyword>
<name>D5MGC0_METO1</name>
<feature type="region of interest" description="Disordered" evidence="11">
    <location>
        <begin position="1"/>
        <end position="26"/>
    </location>
</feature>
<evidence type="ECO:0000256" key="3">
    <source>
        <dbReference type="ARBA" id="ARBA00008281"/>
    </source>
</evidence>
<evidence type="ECO:0000256" key="10">
    <source>
        <dbReference type="RuleBase" id="RU364125"/>
    </source>
</evidence>
<evidence type="ECO:0000256" key="4">
    <source>
        <dbReference type="ARBA" id="ARBA00022475"/>
    </source>
</evidence>
<dbReference type="STRING" id="671143.DAMO_1743"/>
<organism evidence="12 13">
    <name type="scientific">Methylomirabilis oxygeniifera</name>
    <dbReference type="NCBI Taxonomy" id="671143"/>
    <lineage>
        <taxon>Bacteria</taxon>
        <taxon>Candidatus Methylomirabilota</taxon>
        <taxon>Candidatus Methylomirabilia</taxon>
        <taxon>Candidatus Methylomirabilales</taxon>
        <taxon>Candidatus Methylomirabilaceae</taxon>
        <taxon>Candidatus Methylomirabilis</taxon>
    </lineage>
</organism>
<comment type="function">
    <text evidence="1 10">Controls the rotational direction of flagella during chemotaxis.</text>
</comment>
<evidence type="ECO:0000313" key="12">
    <source>
        <dbReference type="EMBL" id="CBE68801.1"/>
    </source>
</evidence>
<evidence type="ECO:0000256" key="5">
    <source>
        <dbReference type="ARBA" id="ARBA00022500"/>
    </source>
</evidence>
<comment type="similarity">
    <text evidence="3 10">Belongs to the FliL family.</text>
</comment>
<dbReference type="AlphaFoldDB" id="D5MGC0"/>
<protein>
    <recommendedName>
        <fullName evidence="10">Flagellar protein FliL</fullName>
    </recommendedName>
</protein>
<sequence length="183" mass="19640">MADDAKAEIREVGGSESPGGEEKKTSAAGRGKLVAMAVQAGIVIALTGAAFGINIYVLKPMLVVNGKEQAKESEPEAKKEHHAGKILPLDPAIVNIAGTNGRRYLKVTVQIEIPEEEELVKEVEARKALLSDRLIQILSGKPLEEVTSAGSLQALKQQIADQFGKELGADRLQNVYLTEFVIQ</sequence>
<evidence type="ECO:0000256" key="2">
    <source>
        <dbReference type="ARBA" id="ARBA00004162"/>
    </source>
</evidence>
<keyword evidence="12" id="KW-0969">Cilium</keyword>
<dbReference type="GO" id="GO:0006935">
    <property type="term" value="P:chemotaxis"/>
    <property type="evidence" value="ECO:0007669"/>
    <property type="project" value="UniProtKB-KW"/>
</dbReference>
<accession>D5MGC0</accession>
<dbReference type="GO" id="GO:0009425">
    <property type="term" value="C:bacterial-type flagellum basal body"/>
    <property type="evidence" value="ECO:0007669"/>
    <property type="project" value="InterPro"/>
</dbReference>
<keyword evidence="5 10" id="KW-0145">Chemotaxis</keyword>
<dbReference type="Proteomes" id="UP000006898">
    <property type="component" value="Chromosome"/>
</dbReference>
<dbReference type="EMBL" id="FP565575">
    <property type="protein sequence ID" value="CBE68801.1"/>
    <property type="molecule type" value="Genomic_DNA"/>
</dbReference>
<dbReference type="PANTHER" id="PTHR35091:SF2">
    <property type="entry name" value="FLAGELLAR PROTEIN FLIL"/>
    <property type="match status" value="1"/>
</dbReference>
<dbReference type="KEGG" id="mox:DAMO_1743"/>
<dbReference type="GO" id="GO:0071978">
    <property type="term" value="P:bacterial-type flagellum-dependent swarming motility"/>
    <property type="evidence" value="ECO:0007669"/>
    <property type="project" value="TreeGrafter"/>
</dbReference>
<gene>
    <name evidence="12" type="ORF">DAMO_1743</name>
</gene>
<evidence type="ECO:0000313" key="13">
    <source>
        <dbReference type="Proteomes" id="UP000006898"/>
    </source>
</evidence>
<evidence type="ECO:0000256" key="7">
    <source>
        <dbReference type="ARBA" id="ARBA00022779"/>
    </source>
</evidence>
<evidence type="ECO:0000256" key="11">
    <source>
        <dbReference type="SAM" id="MobiDB-lite"/>
    </source>
</evidence>
<feature type="compositionally biased region" description="Basic and acidic residues" evidence="11">
    <location>
        <begin position="1"/>
        <end position="13"/>
    </location>
</feature>
<dbReference type="PANTHER" id="PTHR35091">
    <property type="entry name" value="FLAGELLAR PROTEIN FLIL"/>
    <property type="match status" value="1"/>
</dbReference>
<dbReference type="HOGENOM" id="CLU_099018_2_0_0"/>
<reference evidence="12 13" key="1">
    <citation type="journal article" date="2010" name="Nature">
        <title>Nitrite-driven anaerobic methane oxidation by oxygenic bacteria.</title>
        <authorList>
            <person name="Ettwig K.F."/>
            <person name="Butler M.K."/>
            <person name="Le Paslier D."/>
            <person name="Pelletier E."/>
            <person name="Mangenot S."/>
            <person name="Kuypers M.M.M."/>
            <person name="Schreiber F."/>
            <person name="Dutilh B.E."/>
            <person name="Zedelius J."/>
            <person name="de Beer D."/>
            <person name="Gloerich J."/>
            <person name="Wessels H.J.C.T."/>
            <person name="van Allen T."/>
            <person name="Luesken F."/>
            <person name="Wu M."/>
            <person name="van de Pas-Schoonen K.T."/>
            <person name="Op den Camp H.J.M."/>
            <person name="Janssen-Megens E.M."/>
            <person name="Francoijs K-J."/>
            <person name="Stunnenberg H."/>
            <person name="Weissenbach J."/>
            <person name="Jetten M.S.M."/>
            <person name="Strous M."/>
        </authorList>
    </citation>
    <scope>NUCLEOTIDE SEQUENCE [LARGE SCALE GENOMIC DNA]</scope>
</reference>
<evidence type="ECO:0000256" key="9">
    <source>
        <dbReference type="ARBA" id="ARBA00023136"/>
    </source>
</evidence>
<keyword evidence="8 10" id="KW-1133">Transmembrane helix</keyword>
<keyword evidence="12" id="KW-0966">Cell projection</keyword>
<evidence type="ECO:0000256" key="6">
    <source>
        <dbReference type="ARBA" id="ARBA00022692"/>
    </source>
</evidence>
<comment type="subcellular location">
    <subcellularLocation>
        <location evidence="2">Cell membrane</location>
        <topology evidence="2">Single-pass membrane protein</topology>
    </subcellularLocation>
</comment>
<evidence type="ECO:0000256" key="1">
    <source>
        <dbReference type="ARBA" id="ARBA00002254"/>
    </source>
</evidence>
<proteinExistence type="inferred from homology"/>
<keyword evidence="7 10" id="KW-0283">Flagellar rotation</keyword>
<dbReference type="eggNOG" id="COG1580">
    <property type="taxonomic scope" value="Bacteria"/>
</dbReference>
<dbReference type="InterPro" id="IPR005503">
    <property type="entry name" value="FliL"/>
</dbReference>
<dbReference type="GO" id="GO:0005886">
    <property type="term" value="C:plasma membrane"/>
    <property type="evidence" value="ECO:0007669"/>
    <property type="project" value="UniProtKB-SubCell"/>
</dbReference>
<keyword evidence="6 10" id="KW-0812">Transmembrane</keyword>
<feature type="transmembrane region" description="Helical" evidence="10">
    <location>
        <begin position="33"/>
        <end position="57"/>
    </location>
</feature>
<keyword evidence="4 10" id="KW-1003">Cell membrane</keyword>
<dbReference type="Pfam" id="PF03748">
    <property type="entry name" value="FliL"/>
    <property type="match status" value="1"/>
</dbReference>
<keyword evidence="12" id="KW-0282">Flagellum</keyword>
<evidence type="ECO:0000256" key="8">
    <source>
        <dbReference type="ARBA" id="ARBA00022989"/>
    </source>
</evidence>